<feature type="transmembrane region" description="Helical" evidence="6">
    <location>
        <begin position="329"/>
        <end position="353"/>
    </location>
</feature>
<feature type="transmembrane region" description="Helical" evidence="6">
    <location>
        <begin position="359"/>
        <end position="379"/>
    </location>
</feature>
<evidence type="ECO:0000256" key="3">
    <source>
        <dbReference type="ARBA" id="ARBA00022692"/>
    </source>
</evidence>
<dbReference type="Pfam" id="PF07690">
    <property type="entry name" value="MFS_1"/>
    <property type="match status" value="1"/>
</dbReference>
<keyword evidence="2" id="KW-1003">Cell membrane</keyword>
<dbReference type="EMBL" id="CP003531">
    <property type="protein sequence ID" value="AFK51544.1"/>
    <property type="molecule type" value="Genomic_DNA"/>
</dbReference>
<dbReference type="Proteomes" id="UP000005270">
    <property type="component" value="Chromosome"/>
</dbReference>
<keyword evidence="5 6" id="KW-0472">Membrane</keyword>
<feature type="transmembrane region" description="Helical" evidence="6">
    <location>
        <begin position="71"/>
        <end position="94"/>
    </location>
</feature>
<dbReference type="PANTHER" id="PTHR42688">
    <property type="entry name" value="CONSERVED PROTEIN"/>
    <property type="match status" value="1"/>
</dbReference>
<evidence type="ECO:0000313" key="7">
    <source>
        <dbReference type="EMBL" id="AFK51544.1"/>
    </source>
</evidence>
<evidence type="ECO:0000313" key="8">
    <source>
        <dbReference type="Proteomes" id="UP000005270"/>
    </source>
</evidence>
<dbReference type="GeneID" id="13013440"/>
<evidence type="ECO:0000256" key="6">
    <source>
        <dbReference type="SAM" id="Phobius"/>
    </source>
</evidence>
<dbReference type="InterPro" id="IPR052425">
    <property type="entry name" value="Uncharacterized_MFS-type"/>
</dbReference>
<gene>
    <name evidence="7" type="ordered locus">TCELL_1121</name>
</gene>
<proteinExistence type="predicted"/>
<feature type="transmembrane region" description="Helical" evidence="6">
    <location>
        <begin position="164"/>
        <end position="188"/>
    </location>
</feature>
<name>I3TFK6_THEC1</name>
<accession>I3TFK6</accession>
<dbReference type="OrthoDB" id="19191at2157"/>
<reference evidence="7 8" key="1">
    <citation type="journal article" date="2012" name="J. Bacteriol.">
        <title>Complete genome sequence of the hyperthermophilic cellulolytic Crenarchaeon 'Thermogladius cellulolyticus' 1633.</title>
        <authorList>
            <person name="Mardanov A.V."/>
            <person name="Kochetkova T.V."/>
            <person name="Beletsky A.V."/>
            <person name="Bonch-Osmolovskaya E.A."/>
            <person name="Ravin N.V."/>
            <person name="Skryabin K.G."/>
        </authorList>
    </citation>
    <scope>NUCLEOTIDE SEQUENCE [LARGE SCALE GENOMIC DNA]</scope>
    <source>
        <strain evidence="8">DSM 22663 / VKM B-2946 / 1633</strain>
    </source>
</reference>
<keyword evidence="3 6" id="KW-0812">Transmembrane</keyword>
<dbReference type="Gene3D" id="1.20.1250.20">
    <property type="entry name" value="MFS general substrate transporter like domains"/>
    <property type="match status" value="2"/>
</dbReference>
<feature type="transmembrane region" description="Helical" evidence="6">
    <location>
        <begin position="273"/>
        <end position="289"/>
    </location>
</feature>
<dbReference type="CDD" id="cd17370">
    <property type="entry name" value="MFS_MJ1317_like"/>
    <property type="match status" value="1"/>
</dbReference>
<dbReference type="STRING" id="1184251.TCELL_1121"/>
<comment type="subcellular location">
    <subcellularLocation>
        <location evidence="1">Cell membrane</location>
        <topology evidence="1">Multi-pass membrane protein</topology>
    </subcellularLocation>
</comment>
<dbReference type="InterPro" id="IPR011701">
    <property type="entry name" value="MFS"/>
</dbReference>
<dbReference type="AlphaFoldDB" id="I3TFK6"/>
<evidence type="ECO:0000256" key="2">
    <source>
        <dbReference type="ARBA" id="ARBA00022475"/>
    </source>
</evidence>
<evidence type="ECO:0000256" key="5">
    <source>
        <dbReference type="ARBA" id="ARBA00023136"/>
    </source>
</evidence>
<keyword evidence="4 6" id="KW-1133">Transmembrane helix</keyword>
<dbReference type="PANTHER" id="PTHR42688:SF1">
    <property type="entry name" value="BLR5212 PROTEIN"/>
    <property type="match status" value="1"/>
</dbReference>
<evidence type="ECO:0000256" key="4">
    <source>
        <dbReference type="ARBA" id="ARBA00022989"/>
    </source>
</evidence>
<feature type="transmembrane region" description="Helical" evidence="6">
    <location>
        <begin position="42"/>
        <end position="59"/>
    </location>
</feature>
<dbReference type="HOGENOM" id="CLU_040020_2_0_2"/>
<dbReference type="eggNOG" id="arCOG00132">
    <property type="taxonomic scope" value="Archaea"/>
</dbReference>
<feature type="transmembrane region" description="Helical" evidence="6">
    <location>
        <begin position="245"/>
        <end position="266"/>
    </location>
</feature>
<dbReference type="InParanoid" id="I3TFK6"/>
<dbReference type="KEGG" id="thg:TCELL_1121"/>
<dbReference type="GO" id="GO:0022857">
    <property type="term" value="F:transmembrane transporter activity"/>
    <property type="evidence" value="ECO:0007669"/>
    <property type="project" value="InterPro"/>
</dbReference>
<dbReference type="InterPro" id="IPR036259">
    <property type="entry name" value="MFS_trans_sf"/>
</dbReference>
<evidence type="ECO:0000256" key="1">
    <source>
        <dbReference type="ARBA" id="ARBA00004651"/>
    </source>
</evidence>
<feature type="transmembrane region" description="Helical" evidence="6">
    <location>
        <begin position="209"/>
        <end position="233"/>
    </location>
</feature>
<dbReference type="RefSeq" id="WP_014737794.1">
    <property type="nucleotide sequence ID" value="NC_017954.1"/>
</dbReference>
<protein>
    <submittedName>
        <fullName evidence="7">Major facilitator superfamily MFS_1</fullName>
    </submittedName>
</protein>
<dbReference type="SUPFAM" id="SSF103473">
    <property type="entry name" value="MFS general substrate transporter"/>
    <property type="match status" value="1"/>
</dbReference>
<dbReference type="GO" id="GO:0005886">
    <property type="term" value="C:plasma membrane"/>
    <property type="evidence" value="ECO:0007669"/>
    <property type="project" value="UniProtKB-SubCell"/>
</dbReference>
<sequence length="385" mass="40905">MRRTLLVFLLLSLVSLMADVVYEGGRSVSGAFLEFLKTPQVMVGLIGLGEFVGTLLRFLSGLLATYIGSSAALWALTVTGYAVTCLSIPLLAFATSWGQAVLLYTVDRVGKGLRTPARDVILSEVAEPLGVGKGFGVHELLDQLGAFAGPLIVVAGLSLGGYPLAFSLLFVPGVFAIALVVTSAFLYPRVRSVVKRSVRAGMRELGSRFWLYTASISFLGLGFIHWSVASYLYKTWGLMSDVEVGLAYTAAMLVDAVVAVPLGVLYDKHSLKTLLVLPALSTLFAFLLSTRLRVLALASSLAWGIVMSGEESIVRAGLVGVVDRGLRPLAYGLLSVFFGLSWMVGGFVALVLAASSPSLVAVFSLFSNTVSAVLLLRLVRPESRG</sequence>
<keyword evidence="8" id="KW-1185">Reference proteome</keyword>
<organism evidence="7 8">
    <name type="scientific">Thermogladius calderae (strain DSM 22663 / VKM B-2946 / 1633)</name>
    <dbReference type="NCBI Taxonomy" id="1184251"/>
    <lineage>
        <taxon>Archaea</taxon>
        <taxon>Thermoproteota</taxon>
        <taxon>Thermoprotei</taxon>
        <taxon>Desulfurococcales</taxon>
        <taxon>Desulfurococcaceae</taxon>
        <taxon>Thermogladius</taxon>
    </lineage>
</organism>